<dbReference type="OrthoDB" id="223410at2"/>
<name>A0A1W7CSW8_9ACTN</name>
<evidence type="ECO:0000256" key="1">
    <source>
        <dbReference type="SAM" id="MobiDB-lite"/>
    </source>
</evidence>
<feature type="region of interest" description="Disordered" evidence="1">
    <location>
        <begin position="1"/>
        <end position="29"/>
    </location>
</feature>
<evidence type="ECO:0000313" key="2">
    <source>
        <dbReference type="EMBL" id="ARQ67894.1"/>
    </source>
</evidence>
<dbReference type="Pfam" id="PF15892">
    <property type="entry name" value="BNR_4"/>
    <property type="match status" value="1"/>
</dbReference>
<proteinExistence type="predicted"/>
<dbReference type="InterPro" id="IPR036278">
    <property type="entry name" value="Sialidase_sf"/>
</dbReference>
<dbReference type="Proteomes" id="UP000194218">
    <property type="component" value="Chromosome"/>
</dbReference>
<gene>
    <name evidence="2" type="ORF">CAG99_02725</name>
</gene>
<dbReference type="SUPFAM" id="SSF50939">
    <property type="entry name" value="Sialidases"/>
    <property type="match status" value="1"/>
</dbReference>
<sequence>MPRTSDPRPEDARPRHDASRAPGPSVTPLGSTLLDPAALYFVSYDGLVNNNAFQKNGLLTHAGYQYAVWYTADRTAVVARRAAGGDDWRTVRLGHRLGADDSHNVICAGVSPADGRLHLVMDAHSSDYRYVASVPGLMDDPGAHAWRADAFGPARDSLDGLRPTSAFTYPQFLPTPGGRLLLSYRTGISGNGRAALAEYEGGRWTDLGCWSDATGTYATARGASGFRNLYLHGLDYGPDGTLHVFGTWREQSRAVTCGADLTNHDTVYVSSPDDGRTWYTAAGTRVARTGSTEVGVGTPGLVVDPLGPDHALMNQESQAVDSRGLPHALISHVPDRFGPCATGYVAERTARARAFHLRRAASGGWRKTEIPVPLRSSQRSQLVLDAYDNAYAVLPYGRIAAASAAGGWADWTLVWDGSEHLGAFGEVVVDHTRARQDGVLSFLYQERSTGTAPSPLRVADFRLPG</sequence>
<dbReference type="AlphaFoldDB" id="A0A1W7CSW8"/>
<feature type="compositionally biased region" description="Basic and acidic residues" evidence="1">
    <location>
        <begin position="1"/>
        <end position="19"/>
    </location>
</feature>
<evidence type="ECO:0000313" key="3">
    <source>
        <dbReference type="Proteomes" id="UP000194218"/>
    </source>
</evidence>
<dbReference type="RefSeq" id="WP_086157419.1">
    <property type="nucleotide sequence ID" value="NZ_CP021121.1"/>
</dbReference>
<keyword evidence="3" id="KW-1185">Reference proteome</keyword>
<dbReference type="EMBL" id="CP021121">
    <property type="protein sequence ID" value="ARQ67894.1"/>
    <property type="molecule type" value="Genomic_DNA"/>
</dbReference>
<organism evidence="2 3">
    <name type="scientific">Streptomyces marincola</name>
    <dbReference type="NCBI Taxonomy" id="2878388"/>
    <lineage>
        <taxon>Bacteria</taxon>
        <taxon>Bacillati</taxon>
        <taxon>Actinomycetota</taxon>
        <taxon>Actinomycetes</taxon>
        <taxon>Kitasatosporales</taxon>
        <taxon>Streptomycetaceae</taxon>
        <taxon>Streptomyces</taxon>
    </lineage>
</organism>
<dbReference type="KEGG" id="smao:CAG99_02725"/>
<protein>
    <submittedName>
        <fullName evidence="2">Tat pathway signal sequence domain protein</fullName>
    </submittedName>
</protein>
<accession>A0A1W7CSW8</accession>
<reference evidence="2 3" key="1">
    <citation type="submission" date="2017-05" db="EMBL/GenBank/DDBJ databases">
        <title>Complete genome sequence of Streptomyces sp. SCSIO 03032 revealed the diverse biosynthetic pathways for its bioactive secondary metabolites.</title>
        <authorList>
            <person name="Ma L."/>
            <person name="Zhu Y."/>
            <person name="Zhang W."/>
            <person name="Zhang G."/>
            <person name="Tian X."/>
            <person name="Zhang S."/>
            <person name="Zhang C."/>
        </authorList>
    </citation>
    <scope>NUCLEOTIDE SEQUENCE [LARGE SCALE GENOMIC DNA]</scope>
    <source>
        <strain evidence="2 3">SCSIO 03032</strain>
    </source>
</reference>